<sequence length="143" mass="15905">MKKLCMSLRLSAAMAIGMALSGCVPDGPALEQEFRDSGQICFSVKGKVIHRYDPLLWQSVTGLNSCEFTVCDDNMSDFYTLRCSGVPREEGETFKCDATWSTYSDIKRKKYLEFKVVKADRTSGVVWLWCSSAMIGAAVMTAE</sequence>
<dbReference type="PROSITE" id="PS51257">
    <property type="entry name" value="PROKAR_LIPOPROTEIN"/>
    <property type="match status" value="1"/>
</dbReference>
<keyword evidence="1" id="KW-0732">Signal</keyword>
<protein>
    <recommendedName>
        <fullName evidence="4">Lipoprotein</fullName>
    </recommendedName>
</protein>
<reference evidence="2" key="2">
    <citation type="journal article" date="2021" name="PeerJ">
        <title>Extensive microbial diversity within the chicken gut microbiome revealed by metagenomics and culture.</title>
        <authorList>
            <person name="Gilroy R."/>
            <person name="Ravi A."/>
            <person name="Getino M."/>
            <person name="Pursley I."/>
            <person name="Horton D.L."/>
            <person name="Alikhan N.F."/>
            <person name="Baker D."/>
            <person name="Gharbi K."/>
            <person name="Hall N."/>
            <person name="Watson M."/>
            <person name="Adriaenssens E.M."/>
            <person name="Foster-Nyarko E."/>
            <person name="Jarju S."/>
            <person name="Secka A."/>
            <person name="Antonio M."/>
            <person name="Oren A."/>
            <person name="Chaudhuri R.R."/>
            <person name="La Ragione R."/>
            <person name="Hildebrand F."/>
            <person name="Pallen M.J."/>
        </authorList>
    </citation>
    <scope>NUCLEOTIDE SEQUENCE</scope>
    <source>
        <strain evidence="2">B1-15692</strain>
    </source>
</reference>
<feature type="signal peptide" evidence="1">
    <location>
        <begin position="1"/>
        <end position="21"/>
    </location>
</feature>
<gene>
    <name evidence="2" type="ORF">IAB99_04140</name>
</gene>
<dbReference type="Proteomes" id="UP000823660">
    <property type="component" value="Unassembled WGS sequence"/>
</dbReference>
<evidence type="ECO:0000313" key="3">
    <source>
        <dbReference type="Proteomes" id="UP000823660"/>
    </source>
</evidence>
<dbReference type="EMBL" id="JADIMH010000021">
    <property type="protein sequence ID" value="MBO8466936.1"/>
    <property type="molecule type" value="Genomic_DNA"/>
</dbReference>
<feature type="chain" id="PRO_5039359781" description="Lipoprotein" evidence="1">
    <location>
        <begin position="22"/>
        <end position="143"/>
    </location>
</feature>
<evidence type="ECO:0008006" key="4">
    <source>
        <dbReference type="Google" id="ProtNLM"/>
    </source>
</evidence>
<evidence type="ECO:0000256" key="1">
    <source>
        <dbReference type="SAM" id="SignalP"/>
    </source>
</evidence>
<name>A0A9D9NB15_9BACT</name>
<proteinExistence type="predicted"/>
<evidence type="ECO:0000313" key="2">
    <source>
        <dbReference type="EMBL" id="MBO8466936.1"/>
    </source>
</evidence>
<comment type="caution">
    <text evidence="2">The sequence shown here is derived from an EMBL/GenBank/DDBJ whole genome shotgun (WGS) entry which is preliminary data.</text>
</comment>
<dbReference type="AlphaFoldDB" id="A0A9D9NB15"/>
<accession>A0A9D9NB15</accession>
<reference evidence="2" key="1">
    <citation type="submission" date="2020-10" db="EMBL/GenBank/DDBJ databases">
        <authorList>
            <person name="Gilroy R."/>
        </authorList>
    </citation>
    <scope>NUCLEOTIDE SEQUENCE</scope>
    <source>
        <strain evidence="2">B1-15692</strain>
    </source>
</reference>
<organism evidence="2 3">
    <name type="scientific">Candidatus Cryptobacteroides faecipullorum</name>
    <dbReference type="NCBI Taxonomy" id="2840764"/>
    <lineage>
        <taxon>Bacteria</taxon>
        <taxon>Pseudomonadati</taxon>
        <taxon>Bacteroidota</taxon>
        <taxon>Bacteroidia</taxon>
        <taxon>Bacteroidales</taxon>
        <taxon>Candidatus Cryptobacteroides</taxon>
    </lineage>
</organism>